<feature type="transmembrane region" description="Helical" evidence="2">
    <location>
        <begin position="105"/>
        <end position="125"/>
    </location>
</feature>
<dbReference type="PANTHER" id="PTHR39405:SF1">
    <property type="entry name" value="DSC E3 UBIQUITIN LIGASE COMPLEX SUBUNIT 4"/>
    <property type="match status" value="1"/>
</dbReference>
<dbReference type="STRING" id="105984.A0A427XEE8"/>
<dbReference type="RefSeq" id="XP_028472365.1">
    <property type="nucleotide sequence ID" value="XM_028619191.1"/>
</dbReference>
<dbReference type="GO" id="GO:0005783">
    <property type="term" value="C:endoplasmic reticulum"/>
    <property type="evidence" value="ECO:0007669"/>
    <property type="project" value="TreeGrafter"/>
</dbReference>
<dbReference type="InterPro" id="IPR013715">
    <property type="entry name" value="DUF1746"/>
</dbReference>
<evidence type="ECO:0000256" key="2">
    <source>
        <dbReference type="SAM" id="Phobius"/>
    </source>
</evidence>
<keyword evidence="2" id="KW-0472">Membrane</keyword>
<evidence type="ECO:0000313" key="5">
    <source>
        <dbReference type="Proteomes" id="UP000279236"/>
    </source>
</evidence>
<keyword evidence="2" id="KW-1133">Transmembrane helix</keyword>
<feature type="region of interest" description="Disordered" evidence="1">
    <location>
        <begin position="171"/>
        <end position="205"/>
    </location>
</feature>
<dbReference type="GO" id="GO:0032933">
    <property type="term" value="P:SREBP signaling pathway"/>
    <property type="evidence" value="ECO:0007669"/>
    <property type="project" value="InterPro"/>
</dbReference>
<feature type="region of interest" description="Disordered" evidence="1">
    <location>
        <begin position="305"/>
        <end position="344"/>
    </location>
</feature>
<dbReference type="Pfam" id="PF08508">
    <property type="entry name" value="DUF1746"/>
    <property type="match status" value="1"/>
</dbReference>
<gene>
    <name evidence="4" type="ORF">EHS24_003522</name>
</gene>
<feature type="domain" description="DUF1746" evidence="3">
    <location>
        <begin position="25"/>
        <end position="118"/>
    </location>
</feature>
<protein>
    <recommendedName>
        <fullName evidence="3">DUF1746 domain-containing protein</fullName>
    </recommendedName>
</protein>
<keyword evidence="5" id="KW-1185">Reference proteome</keyword>
<feature type="transmembrane region" description="Helical" evidence="2">
    <location>
        <begin position="57"/>
        <end position="77"/>
    </location>
</feature>
<evidence type="ECO:0000256" key="1">
    <source>
        <dbReference type="SAM" id="MobiDB-lite"/>
    </source>
</evidence>
<comment type="caution">
    <text evidence="4">The sequence shown here is derived from an EMBL/GenBank/DDBJ whole genome shotgun (WGS) entry which is preliminary data.</text>
</comment>
<accession>A0A427XEE8</accession>
<proteinExistence type="predicted"/>
<feature type="compositionally biased region" description="Acidic residues" evidence="1">
    <location>
        <begin position="189"/>
        <end position="198"/>
    </location>
</feature>
<dbReference type="GO" id="GO:0044695">
    <property type="term" value="C:Dsc E3 ubiquitin ligase complex"/>
    <property type="evidence" value="ECO:0007669"/>
    <property type="project" value="InterPro"/>
</dbReference>
<dbReference type="GeneID" id="39588065"/>
<dbReference type="EMBL" id="RSCE01000017">
    <property type="protein sequence ID" value="RSH77218.1"/>
    <property type="molecule type" value="Genomic_DNA"/>
</dbReference>
<dbReference type="InterPro" id="IPR038967">
    <property type="entry name" value="Dsc4-like"/>
</dbReference>
<name>A0A427XEE8_9TREE</name>
<dbReference type="PANTHER" id="PTHR39405">
    <property type="entry name" value="DSC E3 UBIQUITIN LIGASE COMPLEX SUBUNIT 4"/>
    <property type="match status" value="1"/>
</dbReference>
<dbReference type="Proteomes" id="UP000279236">
    <property type="component" value="Unassembled WGS sequence"/>
</dbReference>
<reference evidence="4 5" key="1">
    <citation type="submission" date="2018-11" db="EMBL/GenBank/DDBJ databases">
        <title>Genome sequence of Apiotrichum porosum DSM 27194.</title>
        <authorList>
            <person name="Aliyu H."/>
            <person name="Gorte O."/>
            <person name="Ochsenreither K."/>
        </authorList>
    </citation>
    <scope>NUCLEOTIDE SEQUENCE [LARGE SCALE GENOMIC DNA]</scope>
    <source>
        <strain evidence="4 5">DSM 27194</strain>
    </source>
</reference>
<evidence type="ECO:0000313" key="4">
    <source>
        <dbReference type="EMBL" id="RSH77218.1"/>
    </source>
</evidence>
<keyword evidence="2" id="KW-0812">Transmembrane</keyword>
<organism evidence="4 5">
    <name type="scientific">Apiotrichum porosum</name>
    <dbReference type="NCBI Taxonomy" id="105984"/>
    <lineage>
        <taxon>Eukaryota</taxon>
        <taxon>Fungi</taxon>
        <taxon>Dikarya</taxon>
        <taxon>Basidiomycota</taxon>
        <taxon>Agaricomycotina</taxon>
        <taxon>Tremellomycetes</taxon>
        <taxon>Trichosporonales</taxon>
        <taxon>Trichosporonaceae</taxon>
        <taxon>Apiotrichum</taxon>
    </lineage>
</organism>
<evidence type="ECO:0000259" key="3">
    <source>
        <dbReference type="Pfam" id="PF08508"/>
    </source>
</evidence>
<dbReference type="OrthoDB" id="2595285at2759"/>
<sequence>MVYAPQRRHAVGSMSTTLQALALMQHLYSPNTIVLICRVVAQINIRAPAAIQPTRSLFALFFLVASTNLAAVLFHLLDFAGGQNGAAGLVLDFVGQTNPASLTRILLIDLGIFILQLVTVVVSYVTNYGPTVPKSELFPYDDLLLAPAAAPRALTEGDLDVESGDQLRQRRYGKGPRYHGVSSDATELWLEEEDEDEGTTGAATRPRVFHAVSTLRGRRAGGVPMIFSLSLSHLVNLIFRLPAPNPPRSFSGGTPLNTPPVTPRAAAQQASLNTLVTALAEAQGRAETTRNTSVQRLAASNAVITGAVDPRPAEEGVAGTTPRNATNTEDERQRIPGDYWTSRA</sequence>
<dbReference type="AlphaFoldDB" id="A0A427XEE8"/>